<proteinExistence type="predicted"/>
<gene>
    <name evidence="2" type="ORF">IPOD504_LOCUS14874</name>
</gene>
<dbReference type="EMBL" id="OW152818">
    <property type="protein sequence ID" value="CAH2070849.1"/>
    <property type="molecule type" value="Genomic_DNA"/>
</dbReference>
<protein>
    <submittedName>
        <fullName evidence="2">Uncharacterized protein</fullName>
    </submittedName>
</protein>
<keyword evidence="1" id="KW-0812">Transmembrane</keyword>
<name>A0ABN8J5G7_9NEOP</name>
<organism evidence="2 3">
    <name type="scientific">Iphiclides podalirius</name>
    <name type="common">scarce swallowtail</name>
    <dbReference type="NCBI Taxonomy" id="110791"/>
    <lineage>
        <taxon>Eukaryota</taxon>
        <taxon>Metazoa</taxon>
        <taxon>Ecdysozoa</taxon>
        <taxon>Arthropoda</taxon>
        <taxon>Hexapoda</taxon>
        <taxon>Insecta</taxon>
        <taxon>Pterygota</taxon>
        <taxon>Neoptera</taxon>
        <taxon>Endopterygota</taxon>
        <taxon>Lepidoptera</taxon>
        <taxon>Glossata</taxon>
        <taxon>Ditrysia</taxon>
        <taxon>Papilionoidea</taxon>
        <taxon>Papilionidae</taxon>
        <taxon>Papilioninae</taxon>
        <taxon>Iphiclides</taxon>
    </lineage>
</organism>
<feature type="non-terminal residue" evidence="2">
    <location>
        <position position="87"/>
    </location>
</feature>
<reference evidence="2" key="1">
    <citation type="submission" date="2022-03" db="EMBL/GenBank/DDBJ databases">
        <authorList>
            <person name="Martin H S."/>
        </authorList>
    </citation>
    <scope>NUCLEOTIDE SEQUENCE</scope>
</reference>
<evidence type="ECO:0000313" key="2">
    <source>
        <dbReference type="EMBL" id="CAH2070849.1"/>
    </source>
</evidence>
<keyword evidence="1" id="KW-0472">Membrane</keyword>
<keyword evidence="1" id="KW-1133">Transmembrane helix</keyword>
<dbReference type="Proteomes" id="UP000837857">
    <property type="component" value="Chromosome 6"/>
</dbReference>
<accession>A0ABN8J5G7</accession>
<feature type="transmembrane region" description="Helical" evidence="1">
    <location>
        <begin position="26"/>
        <end position="48"/>
    </location>
</feature>
<evidence type="ECO:0000313" key="3">
    <source>
        <dbReference type="Proteomes" id="UP000837857"/>
    </source>
</evidence>
<sequence>MTRASDRHSNTDSEANSVRVQRISKLSAVLCPIVCALLLVTIFAVSFIGAKLAYDQYDAICADRRFKGAKLYIIPDFTNFTLEIPTV</sequence>
<keyword evidence="3" id="KW-1185">Reference proteome</keyword>
<evidence type="ECO:0000256" key="1">
    <source>
        <dbReference type="SAM" id="Phobius"/>
    </source>
</evidence>